<dbReference type="GO" id="GO:0008688">
    <property type="term" value="F:3-(3-hydroxyphenyl)propionate hydroxylase activity"/>
    <property type="evidence" value="ECO:0007669"/>
    <property type="project" value="TreeGrafter"/>
</dbReference>
<feature type="domain" description="FAD-binding" evidence="3">
    <location>
        <begin position="10"/>
        <end position="337"/>
    </location>
</feature>
<dbReference type="InterPro" id="IPR036188">
    <property type="entry name" value="FAD/NAD-bd_sf"/>
</dbReference>
<sequence length="381" mass="40494">MTEAGGATRHDVVIVGAGAVGLLLACLLAMRGLDVVVLERRDTPGRRTRAIGIHPPGLRALDAAGVGAAVRAAAAPIRTGVVSCRSRVLGRMTFRGEPIRSLPQHETERLLEARLHELAPDALRRGVEVTGVRDRGTGVEVVAADGRTVAAAYAIAADGVRSTMRDLSGFGWRDRRGAGEYVMTDTVDTTGEPETALLHFEPAGVVESFPLPGGRRRWVARVRRRPASVTPDTLVTIVQARLEASLDPAAMDPPTAFTARQRLADRFADGRIALAGDAAHEVSPIGGQGMNLGWLDAIHLDRALAAALSRGAGASPHEAFGAYAVARRRAASRAMRQAAFNMRMGAPVAGVRLRLRNAAVRTLAVPPLRRVLADAFTMRRL</sequence>
<protein>
    <submittedName>
        <fullName evidence="4">FAD-dependent monooxygenase</fullName>
        <ecNumber evidence="4">1.14.13.8</ecNumber>
    </submittedName>
</protein>
<dbReference type="AlphaFoldDB" id="A0AAU7W9S6"/>
<keyword evidence="2" id="KW-0472">Membrane</keyword>
<evidence type="ECO:0000256" key="2">
    <source>
        <dbReference type="SAM" id="Phobius"/>
    </source>
</evidence>
<dbReference type="RefSeq" id="WP_350348500.1">
    <property type="nucleotide sequence ID" value="NZ_CP158374.1"/>
</dbReference>
<evidence type="ECO:0000256" key="1">
    <source>
        <dbReference type="ARBA" id="ARBA00023002"/>
    </source>
</evidence>
<dbReference type="PANTHER" id="PTHR43476">
    <property type="entry name" value="3-(3-HYDROXY-PHENYL)PROPIONATE/3-HYDROXYCINNAMIC ACID HYDROXYLASE"/>
    <property type="match status" value="1"/>
</dbReference>
<keyword evidence="2" id="KW-0812">Transmembrane</keyword>
<feature type="transmembrane region" description="Helical" evidence="2">
    <location>
        <begin position="12"/>
        <end position="30"/>
    </location>
</feature>
<dbReference type="InterPro" id="IPR002938">
    <property type="entry name" value="FAD-bd"/>
</dbReference>
<evidence type="ECO:0000259" key="3">
    <source>
        <dbReference type="Pfam" id="PF01494"/>
    </source>
</evidence>
<dbReference type="EC" id="1.14.13.8" evidence="4"/>
<accession>A0AAU7W9S6</accession>
<dbReference type="SUPFAM" id="SSF51905">
    <property type="entry name" value="FAD/NAD(P)-binding domain"/>
    <property type="match status" value="1"/>
</dbReference>
<dbReference type="PANTHER" id="PTHR43476:SF3">
    <property type="entry name" value="FAD-BINDING MONOOXYGENASE"/>
    <property type="match status" value="1"/>
</dbReference>
<dbReference type="EMBL" id="CP158374">
    <property type="protein sequence ID" value="XBX82483.1"/>
    <property type="molecule type" value="Genomic_DNA"/>
</dbReference>
<dbReference type="Gene3D" id="3.30.70.2450">
    <property type="match status" value="1"/>
</dbReference>
<keyword evidence="2" id="KW-1133">Transmembrane helix</keyword>
<dbReference type="Pfam" id="PF01494">
    <property type="entry name" value="FAD_binding_3"/>
    <property type="match status" value="1"/>
</dbReference>
<keyword evidence="4" id="KW-0503">Monooxygenase</keyword>
<gene>
    <name evidence="4" type="ORF">ABIQ69_00815</name>
</gene>
<evidence type="ECO:0000313" key="4">
    <source>
        <dbReference type="EMBL" id="XBX82483.1"/>
    </source>
</evidence>
<keyword evidence="1 4" id="KW-0560">Oxidoreductase</keyword>
<dbReference type="GO" id="GO:0019622">
    <property type="term" value="P:3-(3-hydroxy)phenylpropionate catabolic process"/>
    <property type="evidence" value="ECO:0007669"/>
    <property type="project" value="TreeGrafter"/>
</dbReference>
<name>A0AAU7W9S6_9MICO</name>
<reference evidence="4" key="1">
    <citation type="submission" date="2024-05" db="EMBL/GenBank/DDBJ databases">
        <authorList>
            <person name="Yu L."/>
        </authorList>
    </citation>
    <scope>NUCLEOTIDE SEQUENCE</scope>
    <source>
        <strain evidence="4">G08B096</strain>
    </source>
</reference>
<proteinExistence type="predicted"/>
<dbReference type="Gene3D" id="3.50.50.60">
    <property type="entry name" value="FAD/NAD(P)-binding domain"/>
    <property type="match status" value="1"/>
</dbReference>
<dbReference type="PRINTS" id="PR00420">
    <property type="entry name" value="RNGMNOXGNASE"/>
</dbReference>
<organism evidence="4">
    <name type="scientific">Agromyces sp. G08B096</name>
    <dbReference type="NCBI Taxonomy" id="3156399"/>
    <lineage>
        <taxon>Bacteria</taxon>
        <taxon>Bacillati</taxon>
        <taxon>Actinomycetota</taxon>
        <taxon>Actinomycetes</taxon>
        <taxon>Micrococcales</taxon>
        <taxon>Microbacteriaceae</taxon>
        <taxon>Agromyces</taxon>
    </lineage>
</organism>
<dbReference type="GO" id="GO:0071949">
    <property type="term" value="F:FAD binding"/>
    <property type="evidence" value="ECO:0007669"/>
    <property type="project" value="InterPro"/>
</dbReference>
<dbReference type="InterPro" id="IPR050631">
    <property type="entry name" value="PheA/TfdB_FAD_monoxygenase"/>
</dbReference>